<dbReference type="Proteomes" id="UP000663842">
    <property type="component" value="Unassembled WGS sequence"/>
</dbReference>
<dbReference type="EMBL" id="CAJNRG010003472">
    <property type="protein sequence ID" value="CAF2057967.1"/>
    <property type="molecule type" value="Genomic_DNA"/>
</dbReference>
<dbReference type="SUPFAM" id="SSF52058">
    <property type="entry name" value="L domain-like"/>
    <property type="match status" value="1"/>
</dbReference>
<name>A0A816QA70_9BILA</name>
<dbReference type="SUPFAM" id="SSF52047">
    <property type="entry name" value="RNI-like"/>
    <property type="match status" value="1"/>
</dbReference>
<evidence type="ECO:0000313" key="3">
    <source>
        <dbReference type="Proteomes" id="UP000663887"/>
    </source>
</evidence>
<dbReference type="EMBL" id="CAJOBF010003399">
    <property type="protein sequence ID" value="CAF4089326.1"/>
    <property type="molecule type" value="Genomic_DNA"/>
</dbReference>
<gene>
    <name evidence="2" type="ORF">UXM345_LOCUS21568</name>
    <name evidence="1" type="ORF">XDN619_LOCUS10067</name>
</gene>
<protein>
    <submittedName>
        <fullName evidence="1">Uncharacterized protein</fullName>
    </submittedName>
</protein>
<dbReference type="InterPro" id="IPR032675">
    <property type="entry name" value="LRR_dom_sf"/>
</dbReference>
<evidence type="ECO:0000313" key="1">
    <source>
        <dbReference type="EMBL" id="CAF2057967.1"/>
    </source>
</evidence>
<dbReference type="AlphaFoldDB" id="A0A816QA70"/>
<organism evidence="1 3">
    <name type="scientific">Rotaria magnacalcarata</name>
    <dbReference type="NCBI Taxonomy" id="392030"/>
    <lineage>
        <taxon>Eukaryota</taxon>
        <taxon>Metazoa</taxon>
        <taxon>Spiralia</taxon>
        <taxon>Gnathifera</taxon>
        <taxon>Rotifera</taxon>
        <taxon>Eurotatoria</taxon>
        <taxon>Bdelloidea</taxon>
        <taxon>Philodinida</taxon>
        <taxon>Philodinidae</taxon>
        <taxon>Rotaria</taxon>
    </lineage>
</organism>
<proteinExistence type="predicted"/>
<reference evidence="1" key="1">
    <citation type="submission" date="2021-02" db="EMBL/GenBank/DDBJ databases">
        <authorList>
            <person name="Nowell W R."/>
        </authorList>
    </citation>
    <scope>NUCLEOTIDE SEQUENCE</scope>
</reference>
<comment type="caution">
    <text evidence="1">The sequence shown here is derived from an EMBL/GenBank/DDBJ whole genome shotgun (WGS) entry which is preliminary data.</text>
</comment>
<dbReference type="Gene3D" id="3.80.10.10">
    <property type="entry name" value="Ribonuclease Inhibitor"/>
    <property type="match status" value="2"/>
</dbReference>
<accession>A0A816QA70</accession>
<dbReference type="Proteomes" id="UP000663887">
    <property type="component" value="Unassembled WGS sequence"/>
</dbReference>
<sequence length="618" mass="71905">MVEFERDKSWLTLESLPNEILIHVLENYINGIDIFTAFIGQLNSRIDGLIAQCRKFRFNFICCRKDHFQFCLNLCPSLVDCITELNLSEWKTPGQIDRFLSSFSSFEVFKNLRILYFHFDTDIKSSELLRMACQSLMHLMNLCTLSIKEKGNNSYISRAFIHSLLSLPRLKRLSVAVQGRESYHNQILLPTLSPFPSNIEHLIITGVQYNWSHLQSMVRYTPHLRYFNLRLTDSNFDPYHIASLDNLPFLLQLRTLILHFEDNHSVTFKMVAQFLQKANNLCRLEITAHDALVRASSWEQLIQATLPHLNKFCLKSSSSRLKNRIISEVLLSFQTSFWTGKNSFYFIIVDDDVLLNDFCRFDHICGRYRQTYASNWRRGSNQSTQFAATSASATSTFTSLYFCGNSLLLSHQHLFNNVRYLVITHLEKNLVSWILKHVNCSKIEELDISQCGADQVIISLLLIYMKNLKSFILDINQLNAFKPSQIEANNQVRSLVLFDRTRSFHEDLIQTVGCLFPRIEHLVIALPRAAQLPVLCKYLPYLQSITFTTDEFHIKYFQWSGVFRCDGDWKFIWLNSSTDARKFQKLLVRVASLGSSNESSFTKIRRYKKFKSSLHSPQ</sequence>
<evidence type="ECO:0000313" key="2">
    <source>
        <dbReference type="EMBL" id="CAF4089326.1"/>
    </source>
</evidence>